<accession>A0AC34FUK3</accession>
<sequence>MAAKGSSQQNVINKRKAPSTFSESDDSGKRGRPKNFKVPDTFYDPNEKRITALEDENRYLRLQMNTLQNRVNYVEQKIDDILAGRIVIQNQNVGAGQLQQPLHIQSTPSEAISQIPSTSALPLQLATLPHIQDAPSWKWISEATTRDLYIENREATIFVRQLFKNLFTSIQAFQLQLPLDLKTEFEKICKYILCPSTEAEEFKLKKIIKTEIHYQKEKLRTKITHPMTAAVAMSESAIPLKQVDNVWIPVHSNVKFERLPGTNIQAWPILINYGQRVDTMYARRKKPGKNRSHWQYFIITKDGVMIYCSTE</sequence>
<dbReference type="Proteomes" id="UP000887579">
    <property type="component" value="Unplaced"/>
</dbReference>
<dbReference type="WBParaSite" id="ES5_v2.g21040.t1">
    <property type="protein sequence ID" value="ES5_v2.g21040.t1"/>
    <property type="gene ID" value="ES5_v2.g21040"/>
</dbReference>
<protein>
    <submittedName>
        <fullName evidence="2">Uncharacterized protein</fullName>
    </submittedName>
</protein>
<evidence type="ECO:0000313" key="1">
    <source>
        <dbReference type="Proteomes" id="UP000887579"/>
    </source>
</evidence>
<evidence type="ECO:0000313" key="2">
    <source>
        <dbReference type="WBParaSite" id="ES5_v2.g21040.t1"/>
    </source>
</evidence>
<name>A0AC34FUK3_9BILA</name>
<proteinExistence type="predicted"/>
<organism evidence="1 2">
    <name type="scientific">Panagrolaimus sp. ES5</name>
    <dbReference type="NCBI Taxonomy" id="591445"/>
    <lineage>
        <taxon>Eukaryota</taxon>
        <taxon>Metazoa</taxon>
        <taxon>Ecdysozoa</taxon>
        <taxon>Nematoda</taxon>
        <taxon>Chromadorea</taxon>
        <taxon>Rhabditida</taxon>
        <taxon>Tylenchina</taxon>
        <taxon>Panagrolaimomorpha</taxon>
        <taxon>Panagrolaimoidea</taxon>
        <taxon>Panagrolaimidae</taxon>
        <taxon>Panagrolaimus</taxon>
    </lineage>
</organism>
<reference evidence="2" key="1">
    <citation type="submission" date="2022-11" db="UniProtKB">
        <authorList>
            <consortium name="WormBaseParasite"/>
        </authorList>
    </citation>
    <scope>IDENTIFICATION</scope>
</reference>